<name>A0A8X6KQY4_TRICU</name>
<dbReference type="InterPro" id="IPR036322">
    <property type="entry name" value="WD40_repeat_dom_sf"/>
</dbReference>
<protein>
    <submittedName>
        <fullName evidence="6">Uncharacterized protein</fullName>
    </submittedName>
</protein>
<evidence type="ECO:0000313" key="7">
    <source>
        <dbReference type="Proteomes" id="UP000887116"/>
    </source>
</evidence>
<reference evidence="6" key="1">
    <citation type="submission" date="2020-07" db="EMBL/GenBank/DDBJ databases">
        <title>Multicomponent nature underlies the extraordinary mechanical properties of spider dragline silk.</title>
        <authorList>
            <person name="Kono N."/>
            <person name="Nakamura H."/>
            <person name="Mori M."/>
            <person name="Yoshida Y."/>
            <person name="Ohtoshi R."/>
            <person name="Malay A.D."/>
            <person name="Moran D.A.P."/>
            <person name="Tomita M."/>
            <person name="Numata K."/>
            <person name="Arakawa K."/>
        </authorList>
    </citation>
    <scope>NUCLEOTIDE SEQUENCE</scope>
</reference>
<gene>
    <name evidence="6" type="ORF">TNCT_689011</name>
</gene>
<keyword evidence="3" id="KW-0853">WD repeat</keyword>
<evidence type="ECO:0000256" key="3">
    <source>
        <dbReference type="ARBA" id="ARBA00022574"/>
    </source>
</evidence>
<keyword evidence="4" id="KW-0819">tRNA processing</keyword>
<sequence length="161" mass="18819">MKFQTGESLACNFQRRNLCTHIKALKALENFLFVAESNQILLFNWKEKSLLQKEIVFQSNSVHGIRIDVSQNKVLFFGGKSIRIYSINFYSDKWLISITEEFNLDDWIHDIQWIAQEPNVENSFAAISAHNCFTIWNLENGKTDVFQSSENCILYPLKNIY</sequence>
<dbReference type="SUPFAM" id="SSF50978">
    <property type="entry name" value="WD40 repeat-like"/>
    <property type="match status" value="1"/>
</dbReference>
<dbReference type="EMBL" id="BMAO01012358">
    <property type="protein sequence ID" value="GFQ80821.1"/>
    <property type="molecule type" value="Genomic_DNA"/>
</dbReference>
<accession>A0A8X6KQY4</accession>
<keyword evidence="5" id="KW-0677">Repeat</keyword>
<comment type="caution">
    <text evidence="6">The sequence shown here is derived from an EMBL/GenBank/DDBJ whole genome shotgun (WGS) entry which is preliminary data.</text>
</comment>
<organism evidence="6 7">
    <name type="scientific">Trichonephila clavata</name>
    <name type="common">Joro spider</name>
    <name type="synonym">Nephila clavata</name>
    <dbReference type="NCBI Taxonomy" id="2740835"/>
    <lineage>
        <taxon>Eukaryota</taxon>
        <taxon>Metazoa</taxon>
        <taxon>Ecdysozoa</taxon>
        <taxon>Arthropoda</taxon>
        <taxon>Chelicerata</taxon>
        <taxon>Arachnida</taxon>
        <taxon>Araneae</taxon>
        <taxon>Araneomorphae</taxon>
        <taxon>Entelegynae</taxon>
        <taxon>Araneoidea</taxon>
        <taxon>Nephilidae</taxon>
        <taxon>Trichonephila</taxon>
    </lineage>
</organism>
<comment type="subcellular location">
    <subcellularLocation>
        <location evidence="1">Cytoplasm</location>
    </subcellularLocation>
</comment>
<keyword evidence="2" id="KW-0963">Cytoplasm</keyword>
<dbReference type="GO" id="GO:0005737">
    <property type="term" value="C:cytoplasm"/>
    <property type="evidence" value="ECO:0007669"/>
    <property type="project" value="UniProtKB-SubCell"/>
</dbReference>
<dbReference type="PANTHER" id="PTHR14344:SF3">
    <property type="entry name" value="WD REPEAT-CONTAINING PROTEIN 6"/>
    <property type="match status" value="1"/>
</dbReference>
<proteinExistence type="predicted"/>
<dbReference type="PANTHER" id="PTHR14344">
    <property type="entry name" value="WD REPEAT PROTEIN"/>
    <property type="match status" value="1"/>
</dbReference>
<dbReference type="GO" id="GO:0030488">
    <property type="term" value="P:tRNA methylation"/>
    <property type="evidence" value="ECO:0007669"/>
    <property type="project" value="TreeGrafter"/>
</dbReference>
<dbReference type="InterPro" id="IPR015943">
    <property type="entry name" value="WD40/YVTN_repeat-like_dom_sf"/>
</dbReference>
<dbReference type="InterPro" id="IPR051973">
    <property type="entry name" value="tRNA_Anticodon_Mtase-Reg"/>
</dbReference>
<evidence type="ECO:0000313" key="6">
    <source>
        <dbReference type="EMBL" id="GFQ80821.1"/>
    </source>
</evidence>
<keyword evidence="7" id="KW-1185">Reference proteome</keyword>
<evidence type="ECO:0000256" key="2">
    <source>
        <dbReference type="ARBA" id="ARBA00022490"/>
    </source>
</evidence>
<dbReference type="AlphaFoldDB" id="A0A8X6KQY4"/>
<dbReference type="Gene3D" id="2.130.10.10">
    <property type="entry name" value="YVTN repeat-like/Quinoprotein amine dehydrogenase"/>
    <property type="match status" value="1"/>
</dbReference>
<dbReference type="OrthoDB" id="5594999at2759"/>
<evidence type="ECO:0000256" key="1">
    <source>
        <dbReference type="ARBA" id="ARBA00004496"/>
    </source>
</evidence>
<dbReference type="Proteomes" id="UP000887116">
    <property type="component" value="Unassembled WGS sequence"/>
</dbReference>
<evidence type="ECO:0000256" key="5">
    <source>
        <dbReference type="ARBA" id="ARBA00022737"/>
    </source>
</evidence>
<evidence type="ECO:0000256" key="4">
    <source>
        <dbReference type="ARBA" id="ARBA00022694"/>
    </source>
</evidence>